<organism evidence="4 5">
    <name type="scientific">Salipiger profundus</name>
    <dbReference type="NCBI Taxonomy" id="1229727"/>
    <lineage>
        <taxon>Bacteria</taxon>
        <taxon>Pseudomonadati</taxon>
        <taxon>Pseudomonadota</taxon>
        <taxon>Alphaproteobacteria</taxon>
        <taxon>Rhodobacterales</taxon>
        <taxon>Roseobacteraceae</taxon>
        <taxon>Salipiger</taxon>
    </lineage>
</organism>
<dbReference type="Pfam" id="PF18912">
    <property type="entry name" value="DZR_2"/>
    <property type="match status" value="1"/>
</dbReference>
<dbReference type="STRING" id="1229727.Ga0080559_TMP1936"/>
<dbReference type="KEGG" id="tpro:Ga0080559_TMP1936"/>
<evidence type="ECO:0000256" key="1">
    <source>
        <dbReference type="ARBA" id="ARBA00008007"/>
    </source>
</evidence>
<dbReference type="OrthoDB" id="9779910at2"/>
<evidence type="ECO:0000259" key="2">
    <source>
        <dbReference type="Pfam" id="PF00156"/>
    </source>
</evidence>
<dbReference type="InterPro" id="IPR000836">
    <property type="entry name" value="PRTase_dom"/>
</dbReference>
<dbReference type="CDD" id="cd06223">
    <property type="entry name" value="PRTases_typeI"/>
    <property type="match status" value="1"/>
</dbReference>
<dbReference type="Gene3D" id="3.40.50.2020">
    <property type="match status" value="1"/>
</dbReference>
<evidence type="ECO:0000259" key="3">
    <source>
        <dbReference type="Pfam" id="PF18912"/>
    </source>
</evidence>
<dbReference type="SUPFAM" id="SSF53271">
    <property type="entry name" value="PRTase-like"/>
    <property type="match status" value="1"/>
</dbReference>
<accession>A0A1U7D3N0</accession>
<evidence type="ECO:0000313" key="5">
    <source>
        <dbReference type="Proteomes" id="UP000186559"/>
    </source>
</evidence>
<name>A0A1U7D3N0_9RHOB</name>
<dbReference type="Pfam" id="PF00156">
    <property type="entry name" value="Pribosyltran"/>
    <property type="match status" value="1"/>
</dbReference>
<comment type="similarity">
    <text evidence="1">Belongs to the ComF/GntX family.</text>
</comment>
<gene>
    <name evidence="4" type="ORF">Ga0080559_TMP1936</name>
</gene>
<dbReference type="Proteomes" id="UP000186559">
    <property type="component" value="Chromosome"/>
</dbReference>
<protein>
    <submittedName>
        <fullName evidence="4">ComF family protein</fullName>
    </submittedName>
</protein>
<evidence type="ECO:0000313" key="4">
    <source>
        <dbReference type="EMBL" id="APX22732.1"/>
    </source>
</evidence>
<proteinExistence type="inferred from homology"/>
<dbReference type="EMBL" id="CP014796">
    <property type="protein sequence ID" value="APX22732.1"/>
    <property type="molecule type" value="Genomic_DNA"/>
</dbReference>
<dbReference type="AlphaFoldDB" id="A0A1U7D3N0"/>
<feature type="domain" description="Phosphoribosyltransferase" evidence="2">
    <location>
        <begin position="182"/>
        <end position="239"/>
    </location>
</feature>
<reference evidence="4 5" key="1">
    <citation type="submission" date="2016-03" db="EMBL/GenBank/DDBJ databases">
        <title>Deep-sea bacteria in the southern Pacific.</title>
        <authorList>
            <person name="Tang K."/>
        </authorList>
    </citation>
    <scope>NUCLEOTIDE SEQUENCE [LARGE SCALE GENOMIC DNA]</scope>
    <source>
        <strain evidence="4 5">JLT2016</strain>
    </source>
</reference>
<dbReference type="RefSeq" id="WP_076622978.1">
    <property type="nucleotide sequence ID" value="NZ_BMEW01000004.1"/>
</dbReference>
<feature type="domain" description="Double zinc ribbon" evidence="3">
    <location>
        <begin position="9"/>
        <end position="68"/>
    </location>
</feature>
<dbReference type="PANTHER" id="PTHR47505:SF1">
    <property type="entry name" value="DNA UTILIZATION PROTEIN YHGH"/>
    <property type="match status" value="1"/>
</dbReference>
<dbReference type="InterPro" id="IPR044005">
    <property type="entry name" value="DZR_2"/>
</dbReference>
<keyword evidence="5" id="KW-1185">Reference proteome</keyword>
<dbReference type="InterPro" id="IPR051910">
    <property type="entry name" value="ComF/GntX_DNA_util-trans"/>
</dbReference>
<dbReference type="PANTHER" id="PTHR47505">
    <property type="entry name" value="DNA UTILIZATION PROTEIN YHGH"/>
    <property type="match status" value="1"/>
</dbReference>
<sequence length="242" mass="25934">MLRTSLQTLLRVVYPPRCLLCGGLVESDFGLCGTCWRDTPFLSGLGCATCGTPLPGQSDEAEFCDACLAMPPPWSQGAAALLYRDNGRKLVLLLKHADRHDIAAAASVWMARQARPMLREGMVAVPVPLHLRRHFSRRFNQAALLASGLARALEIGHCPDALLRARHTPPLDGKSREERFAMLGEAIRLSPARAALIRDRPVLLVDDVMTSGATLSAAADACLAGGASEVCVCVLARVAKDA</sequence>
<dbReference type="InterPro" id="IPR029057">
    <property type="entry name" value="PRTase-like"/>
</dbReference>